<evidence type="ECO:0000313" key="2">
    <source>
        <dbReference type="EMBL" id="OCB02035.1"/>
    </source>
</evidence>
<gene>
    <name evidence="2" type="ORF">BBC27_00855</name>
</gene>
<dbReference type="Proteomes" id="UP000093129">
    <property type="component" value="Unassembled WGS sequence"/>
</dbReference>
<organism evidence="2 3">
    <name type="scientific">Acidithiobacillus ferrivorans</name>
    <dbReference type="NCBI Taxonomy" id="160808"/>
    <lineage>
        <taxon>Bacteria</taxon>
        <taxon>Pseudomonadati</taxon>
        <taxon>Pseudomonadota</taxon>
        <taxon>Acidithiobacillia</taxon>
        <taxon>Acidithiobacillales</taxon>
        <taxon>Acidithiobacillaceae</taxon>
        <taxon>Acidithiobacillus</taxon>
    </lineage>
</organism>
<proteinExistence type="predicted"/>
<reference evidence="2 3" key="1">
    <citation type="submission" date="2016-07" db="EMBL/GenBank/DDBJ databases">
        <title>Draft genome of a psychrotolerant acidophile Acidithiobacillus ferrivorans strain YL15.</title>
        <authorList>
            <person name="Peng T."/>
            <person name="Ma L."/>
            <person name="Nan M."/>
            <person name="An N."/>
            <person name="Wang M."/>
            <person name="Qiu G."/>
            <person name="Zeng W."/>
        </authorList>
    </citation>
    <scope>NUCLEOTIDE SEQUENCE [LARGE SCALE GENOMIC DNA]</scope>
    <source>
        <strain evidence="2 3">YL15</strain>
    </source>
</reference>
<protein>
    <submittedName>
        <fullName evidence="2">Uncharacterized protein</fullName>
    </submittedName>
</protein>
<sequence length="272" mass="30214">MRSRFIVTVSLWAWAGSALALPLTLFGVPLQNATRASLAPALQKAGLPPTPNGPQQWFDTYRINGQMPQLQGASKFLVEYDKHNRFAFAEYKFPSFNDTGQVQNIITMVGYKYGQPSSIIGDIKHGPVVARWKEGGGMEVKVWRGWPITTTYIDLENVAIVHAMRAAALTGMHGSSPARMNDAGPISENKVWQPPSPVEEIAQTNNQIFPALLEWGVIAFFAVPALGMVIFGHFLSRVTRVPRFSVAARIFFAKINQFIRRPGWFLKGGNER</sequence>
<accession>A0A1B9BWD0</accession>
<feature type="transmembrane region" description="Helical" evidence="1">
    <location>
        <begin position="215"/>
        <end position="235"/>
    </location>
</feature>
<dbReference type="AlphaFoldDB" id="A0A1B9BWD0"/>
<evidence type="ECO:0000313" key="3">
    <source>
        <dbReference type="Proteomes" id="UP000093129"/>
    </source>
</evidence>
<dbReference type="EMBL" id="MASQ01000104">
    <property type="protein sequence ID" value="OCB02035.1"/>
    <property type="molecule type" value="Genomic_DNA"/>
</dbReference>
<evidence type="ECO:0000256" key="1">
    <source>
        <dbReference type="SAM" id="Phobius"/>
    </source>
</evidence>
<keyword evidence="1" id="KW-0472">Membrane</keyword>
<keyword evidence="1" id="KW-1133">Transmembrane helix</keyword>
<name>A0A1B9BWD0_9PROT</name>
<comment type="caution">
    <text evidence="2">The sequence shown here is derived from an EMBL/GenBank/DDBJ whole genome shotgun (WGS) entry which is preliminary data.</text>
</comment>
<keyword evidence="1" id="KW-0812">Transmembrane</keyword>